<dbReference type="OrthoDB" id="9792500at2"/>
<dbReference type="PANTHER" id="PTHR46268">
    <property type="entry name" value="STRESS RESPONSE PROTEIN NHAX"/>
    <property type="match status" value="1"/>
</dbReference>
<protein>
    <submittedName>
        <fullName evidence="3">Nucleotide-binding universal stress protein, UspA family</fullName>
    </submittedName>
</protein>
<name>A0A1N7NFW6_9RHOB</name>
<dbReference type="InterPro" id="IPR006015">
    <property type="entry name" value="Universal_stress_UspA"/>
</dbReference>
<organism evidence="3 4">
    <name type="scientific">Roseivivax lentus</name>
    <dbReference type="NCBI Taxonomy" id="633194"/>
    <lineage>
        <taxon>Bacteria</taxon>
        <taxon>Pseudomonadati</taxon>
        <taxon>Pseudomonadota</taxon>
        <taxon>Alphaproteobacteria</taxon>
        <taxon>Rhodobacterales</taxon>
        <taxon>Roseobacteraceae</taxon>
        <taxon>Roseivivax</taxon>
    </lineage>
</organism>
<evidence type="ECO:0000313" key="3">
    <source>
        <dbReference type="EMBL" id="SIS97254.1"/>
    </source>
</evidence>
<gene>
    <name evidence="3" type="ORF">SAMN05421759_10859</name>
</gene>
<proteinExistence type="inferred from homology"/>
<dbReference type="AlphaFoldDB" id="A0A1N7NFW6"/>
<evidence type="ECO:0000256" key="1">
    <source>
        <dbReference type="ARBA" id="ARBA00008791"/>
    </source>
</evidence>
<evidence type="ECO:0000259" key="2">
    <source>
        <dbReference type="Pfam" id="PF00582"/>
    </source>
</evidence>
<dbReference type="PANTHER" id="PTHR46268:SF6">
    <property type="entry name" value="UNIVERSAL STRESS PROTEIN UP12"/>
    <property type="match status" value="1"/>
</dbReference>
<accession>A0A1N7NFW6</accession>
<dbReference type="Gene3D" id="3.40.50.620">
    <property type="entry name" value="HUPs"/>
    <property type="match status" value="1"/>
</dbReference>
<dbReference type="PRINTS" id="PR01438">
    <property type="entry name" value="UNVRSLSTRESS"/>
</dbReference>
<dbReference type="SUPFAM" id="SSF52402">
    <property type="entry name" value="Adenine nucleotide alpha hydrolases-like"/>
    <property type="match status" value="1"/>
</dbReference>
<dbReference type="InterPro" id="IPR014729">
    <property type="entry name" value="Rossmann-like_a/b/a_fold"/>
</dbReference>
<reference evidence="4" key="1">
    <citation type="submission" date="2017-01" db="EMBL/GenBank/DDBJ databases">
        <authorList>
            <person name="Varghese N."/>
            <person name="Submissions S."/>
        </authorList>
    </citation>
    <scope>NUCLEOTIDE SEQUENCE [LARGE SCALE GENOMIC DNA]</scope>
    <source>
        <strain evidence="4">DSM 29430</strain>
    </source>
</reference>
<comment type="similarity">
    <text evidence="1">Belongs to the universal stress protein A family.</text>
</comment>
<keyword evidence="4" id="KW-1185">Reference proteome</keyword>
<dbReference type="CDD" id="cd00293">
    <property type="entry name" value="USP-like"/>
    <property type="match status" value="1"/>
</dbReference>
<dbReference type="Proteomes" id="UP000186684">
    <property type="component" value="Unassembled WGS sequence"/>
</dbReference>
<feature type="domain" description="UspA" evidence="2">
    <location>
        <begin position="1"/>
        <end position="135"/>
    </location>
</feature>
<dbReference type="Pfam" id="PF00582">
    <property type="entry name" value="Usp"/>
    <property type="match status" value="1"/>
</dbReference>
<evidence type="ECO:0000313" key="4">
    <source>
        <dbReference type="Proteomes" id="UP000186684"/>
    </source>
</evidence>
<sequence>MYHNILIPVAPDHPERLSEQLSVARALAADGAKITVVSVIEAVPLYIAAEVPAVIFEQAQDEAEEALKTALKDEADVTLQVVHGHAPTLILDKIKDVGADLVVVRSHKPDMSDWFLGSTAGRVVRHAPCGVHVIR</sequence>
<dbReference type="InterPro" id="IPR006016">
    <property type="entry name" value="UspA"/>
</dbReference>
<dbReference type="EMBL" id="FTOQ01000008">
    <property type="protein sequence ID" value="SIS97254.1"/>
    <property type="molecule type" value="Genomic_DNA"/>
</dbReference>
<dbReference type="STRING" id="633194.SAMN05421759_10859"/>
<dbReference type="RefSeq" id="WP_076448577.1">
    <property type="nucleotide sequence ID" value="NZ_FTOQ01000008.1"/>
</dbReference>